<gene>
    <name evidence="1" type="ORF">O181_020963</name>
</gene>
<proteinExistence type="predicted"/>
<sequence length="207" mass="23769">MKKFGQLQRLQKLDPQLHLTPSSKSRSSCRKQKILDDVSYIQILNHLQRSQPILRDYHKLPHPCGSVVLRCFATENLCLSWRFGLKIARQPPNNIIYIRKGESDIKFAKIMHILELGDNKIHKGPILMVHWLDDVKNEEVGFEGVASFLDQWQLKNLEIKYTVGFISILEISGLGVYINVPAWSLGFKDPSILALPINKMVGLEHFN</sequence>
<dbReference type="Proteomes" id="UP000765509">
    <property type="component" value="Unassembled WGS sequence"/>
</dbReference>
<accession>A0A9Q3CCF0</accession>
<name>A0A9Q3CCF0_9BASI</name>
<reference evidence="1" key="1">
    <citation type="submission" date="2021-03" db="EMBL/GenBank/DDBJ databases">
        <title>Draft genome sequence of rust myrtle Austropuccinia psidii MF-1, a brazilian biotype.</title>
        <authorList>
            <person name="Quecine M.C."/>
            <person name="Pachon D.M.R."/>
            <person name="Bonatelli M.L."/>
            <person name="Correr F.H."/>
            <person name="Franceschini L.M."/>
            <person name="Leite T.F."/>
            <person name="Margarido G.R.A."/>
            <person name="Almeida C.A."/>
            <person name="Ferrarezi J.A."/>
            <person name="Labate C.A."/>
        </authorList>
    </citation>
    <scope>NUCLEOTIDE SEQUENCE</scope>
    <source>
        <strain evidence="1">MF-1</strain>
    </source>
</reference>
<dbReference type="AlphaFoldDB" id="A0A9Q3CCF0"/>
<protein>
    <submittedName>
        <fullName evidence="1">Uncharacterized protein</fullName>
    </submittedName>
</protein>
<keyword evidence="2" id="KW-1185">Reference proteome</keyword>
<dbReference type="EMBL" id="AVOT02006310">
    <property type="protein sequence ID" value="MBW0481248.1"/>
    <property type="molecule type" value="Genomic_DNA"/>
</dbReference>
<evidence type="ECO:0000313" key="2">
    <source>
        <dbReference type="Proteomes" id="UP000765509"/>
    </source>
</evidence>
<evidence type="ECO:0000313" key="1">
    <source>
        <dbReference type="EMBL" id="MBW0481248.1"/>
    </source>
</evidence>
<dbReference type="OrthoDB" id="2505141at2759"/>
<comment type="caution">
    <text evidence="1">The sequence shown here is derived from an EMBL/GenBank/DDBJ whole genome shotgun (WGS) entry which is preliminary data.</text>
</comment>
<organism evidence="1 2">
    <name type="scientific">Austropuccinia psidii MF-1</name>
    <dbReference type="NCBI Taxonomy" id="1389203"/>
    <lineage>
        <taxon>Eukaryota</taxon>
        <taxon>Fungi</taxon>
        <taxon>Dikarya</taxon>
        <taxon>Basidiomycota</taxon>
        <taxon>Pucciniomycotina</taxon>
        <taxon>Pucciniomycetes</taxon>
        <taxon>Pucciniales</taxon>
        <taxon>Sphaerophragmiaceae</taxon>
        <taxon>Austropuccinia</taxon>
    </lineage>
</organism>